<keyword evidence="1" id="KW-1134">Transmembrane beta strand</keyword>
<dbReference type="Proteomes" id="UP000636010">
    <property type="component" value="Unassembled WGS sequence"/>
</dbReference>
<keyword evidence="1" id="KW-0998">Cell outer membrane</keyword>
<evidence type="ECO:0008006" key="4">
    <source>
        <dbReference type="Google" id="ProtNLM"/>
    </source>
</evidence>
<keyword evidence="3" id="KW-1185">Reference proteome</keyword>
<organism evidence="2 3">
    <name type="scientific">Marivirga lumbricoides</name>
    <dbReference type="NCBI Taxonomy" id="1046115"/>
    <lineage>
        <taxon>Bacteria</taxon>
        <taxon>Pseudomonadati</taxon>
        <taxon>Bacteroidota</taxon>
        <taxon>Cytophagia</taxon>
        <taxon>Cytophagales</taxon>
        <taxon>Marivirgaceae</taxon>
        <taxon>Marivirga</taxon>
    </lineage>
</organism>
<keyword evidence="1" id="KW-0812">Transmembrane</keyword>
<dbReference type="InterPro" id="IPR039426">
    <property type="entry name" value="TonB-dep_rcpt-like"/>
</dbReference>
<dbReference type="InterPro" id="IPR037066">
    <property type="entry name" value="Plug_dom_sf"/>
</dbReference>
<dbReference type="PANTHER" id="PTHR34978:SF3">
    <property type="entry name" value="SLR0241 PROTEIN"/>
    <property type="match status" value="1"/>
</dbReference>
<dbReference type="EMBL" id="BMEC01000010">
    <property type="protein sequence ID" value="GGC42823.1"/>
    <property type="molecule type" value="Genomic_DNA"/>
</dbReference>
<evidence type="ECO:0000313" key="3">
    <source>
        <dbReference type="Proteomes" id="UP000636010"/>
    </source>
</evidence>
<protein>
    <recommendedName>
        <fullName evidence="4">TonB-dependent receptor plug domain-containing protein</fullName>
    </recommendedName>
</protein>
<dbReference type="InterPro" id="IPR052173">
    <property type="entry name" value="Beta-lactam_resp_regulator"/>
</dbReference>
<reference evidence="3" key="1">
    <citation type="journal article" date="2019" name="Int. J. Syst. Evol. Microbiol.">
        <title>The Global Catalogue of Microorganisms (GCM) 10K type strain sequencing project: providing services to taxonomists for standard genome sequencing and annotation.</title>
        <authorList>
            <consortium name="The Broad Institute Genomics Platform"/>
            <consortium name="The Broad Institute Genome Sequencing Center for Infectious Disease"/>
            <person name="Wu L."/>
            <person name="Ma J."/>
        </authorList>
    </citation>
    <scope>NUCLEOTIDE SEQUENCE [LARGE SCALE GENOMIC DNA]</scope>
    <source>
        <strain evidence="3">CGMCC 1.10832</strain>
    </source>
</reference>
<proteinExistence type="inferred from homology"/>
<comment type="similarity">
    <text evidence="1">Belongs to the TonB-dependent receptor family.</text>
</comment>
<dbReference type="PANTHER" id="PTHR34978">
    <property type="entry name" value="POSSIBLE SENSOR-TRANSDUCER PROTEIN BLAR"/>
    <property type="match status" value="1"/>
</dbReference>
<dbReference type="Gene3D" id="2.170.130.10">
    <property type="entry name" value="TonB-dependent receptor, plug domain"/>
    <property type="match status" value="2"/>
</dbReference>
<evidence type="ECO:0000313" key="2">
    <source>
        <dbReference type="EMBL" id="GGC42823.1"/>
    </source>
</evidence>
<keyword evidence="1" id="KW-0813">Transport</keyword>
<comment type="subcellular location">
    <subcellularLocation>
        <location evidence="1">Cell outer membrane</location>
        <topology evidence="1">Multi-pass membrane protein</topology>
    </subcellularLocation>
</comment>
<sequence length="423" mass="47991">MSLQVIFFYHPLVWKLTKILEEERENLRDDAVIEYTRNPFTYAKALLNVEELIDQPTRMSLYFSKEPSQLNKRIMRILDKNPARKSSVKPFLSLIILAFFMMSFSWLTLNESKSDKSTVFEASSAAKSEINSNSQDLNNDNFDLSEVKSSSTTFFQQIQNLYPNAGLEALTDPAVFMNGKKVEQSANVHELIDVEKNNIIKAYLPSVVPDEYKMYAKRGIVLIKNEEPVADLVAVSKTEDVKVEKQVQEEQSKSSTSVKRPLMFRTMRIATNIGPIEEEHAVEEPISSTDSILVVVDEEILGFGLELVEDLSPENIEKITVLKDENAVAKYGERAKKGVIEITTKITIVEIWGNLKFKVSDKYPDSEIPPYFVLDGEPIKKSKLKKINPEDIKHINVLKGETAIEKYGDKGKNGVIEITSKKK</sequence>
<evidence type="ECO:0000256" key="1">
    <source>
        <dbReference type="PROSITE-ProRule" id="PRU01360"/>
    </source>
</evidence>
<keyword evidence="1" id="KW-0472">Membrane</keyword>
<comment type="caution">
    <text evidence="2">The sequence shown here is derived from an EMBL/GenBank/DDBJ whole genome shotgun (WGS) entry which is preliminary data.</text>
</comment>
<name>A0ABQ1MQ15_9BACT</name>
<gene>
    <name evidence="2" type="ORF">GCM10011506_30550</name>
</gene>
<dbReference type="PROSITE" id="PS52016">
    <property type="entry name" value="TONB_DEPENDENT_REC_3"/>
    <property type="match status" value="1"/>
</dbReference>
<accession>A0ABQ1MQ15</accession>